<gene>
    <name evidence="2" type="ordered locus">Os07g0104366</name>
    <name evidence="2" type="ORF">OSNPB_070104366</name>
</gene>
<evidence type="ECO:0000313" key="2">
    <source>
        <dbReference type="EMBL" id="BAS99700.1"/>
    </source>
</evidence>
<feature type="region of interest" description="Disordered" evidence="1">
    <location>
        <begin position="89"/>
        <end position="112"/>
    </location>
</feature>
<feature type="non-terminal residue" evidence="2">
    <location>
        <position position="209"/>
    </location>
</feature>
<evidence type="ECO:0000313" key="3">
    <source>
        <dbReference type="Proteomes" id="UP000059680"/>
    </source>
</evidence>
<reference evidence="3" key="1">
    <citation type="journal article" date="2005" name="Nature">
        <title>The map-based sequence of the rice genome.</title>
        <authorList>
            <consortium name="International rice genome sequencing project (IRGSP)"/>
            <person name="Matsumoto T."/>
            <person name="Wu J."/>
            <person name="Kanamori H."/>
            <person name="Katayose Y."/>
            <person name="Fujisawa M."/>
            <person name="Namiki N."/>
            <person name="Mizuno H."/>
            <person name="Yamamoto K."/>
            <person name="Antonio B.A."/>
            <person name="Baba T."/>
            <person name="Sakata K."/>
            <person name="Nagamura Y."/>
            <person name="Aoki H."/>
            <person name="Arikawa K."/>
            <person name="Arita K."/>
            <person name="Bito T."/>
            <person name="Chiden Y."/>
            <person name="Fujitsuka N."/>
            <person name="Fukunaka R."/>
            <person name="Hamada M."/>
            <person name="Harada C."/>
            <person name="Hayashi A."/>
            <person name="Hijishita S."/>
            <person name="Honda M."/>
            <person name="Hosokawa S."/>
            <person name="Ichikawa Y."/>
            <person name="Idonuma A."/>
            <person name="Iijima M."/>
            <person name="Ikeda M."/>
            <person name="Ikeno M."/>
            <person name="Ito K."/>
            <person name="Ito S."/>
            <person name="Ito T."/>
            <person name="Ito Y."/>
            <person name="Ito Y."/>
            <person name="Iwabuchi A."/>
            <person name="Kamiya K."/>
            <person name="Karasawa W."/>
            <person name="Kurita K."/>
            <person name="Katagiri S."/>
            <person name="Kikuta A."/>
            <person name="Kobayashi H."/>
            <person name="Kobayashi N."/>
            <person name="Machita K."/>
            <person name="Maehara T."/>
            <person name="Masukawa M."/>
            <person name="Mizubayashi T."/>
            <person name="Mukai Y."/>
            <person name="Nagasaki H."/>
            <person name="Nagata Y."/>
            <person name="Naito S."/>
            <person name="Nakashima M."/>
            <person name="Nakama Y."/>
            <person name="Nakamichi Y."/>
            <person name="Nakamura M."/>
            <person name="Meguro A."/>
            <person name="Negishi M."/>
            <person name="Ohta I."/>
            <person name="Ohta T."/>
            <person name="Okamoto M."/>
            <person name="Ono N."/>
            <person name="Saji S."/>
            <person name="Sakaguchi M."/>
            <person name="Sakai K."/>
            <person name="Shibata M."/>
            <person name="Shimokawa T."/>
            <person name="Song J."/>
            <person name="Takazaki Y."/>
            <person name="Terasawa K."/>
            <person name="Tsugane M."/>
            <person name="Tsuji K."/>
            <person name="Ueda S."/>
            <person name="Waki K."/>
            <person name="Yamagata H."/>
            <person name="Yamamoto M."/>
            <person name="Yamamoto S."/>
            <person name="Yamane H."/>
            <person name="Yoshiki S."/>
            <person name="Yoshihara R."/>
            <person name="Yukawa K."/>
            <person name="Zhong H."/>
            <person name="Yano M."/>
            <person name="Yuan Q."/>
            <person name="Ouyang S."/>
            <person name="Liu J."/>
            <person name="Jones K.M."/>
            <person name="Gansberger K."/>
            <person name="Moffat K."/>
            <person name="Hill J."/>
            <person name="Bera J."/>
            <person name="Fadrosh D."/>
            <person name="Jin S."/>
            <person name="Johri S."/>
            <person name="Kim M."/>
            <person name="Overton L."/>
            <person name="Reardon M."/>
            <person name="Tsitrin T."/>
            <person name="Vuong H."/>
            <person name="Weaver B."/>
            <person name="Ciecko A."/>
            <person name="Tallon L."/>
            <person name="Jackson J."/>
            <person name="Pai G."/>
            <person name="Aken S.V."/>
            <person name="Utterback T."/>
            <person name="Reidmuller S."/>
            <person name="Feldblyum T."/>
            <person name="Hsiao J."/>
            <person name="Zismann V."/>
            <person name="Iobst S."/>
            <person name="de Vazeille A.R."/>
            <person name="Buell C.R."/>
            <person name="Ying K."/>
            <person name="Li Y."/>
            <person name="Lu T."/>
            <person name="Huang Y."/>
            <person name="Zhao Q."/>
            <person name="Feng Q."/>
            <person name="Zhang L."/>
            <person name="Zhu J."/>
            <person name="Weng Q."/>
            <person name="Mu J."/>
            <person name="Lu Y."/>
            <person name="Fan D."/>
            <person name="Liu Y."/>
            <person name="Guan J."/>
            <person name="Zhang Y."/>
            <person name="Yu S."/>
            <person name="Liu X."/>
            <person name="Zhang Y."/>
            <person name="Hong G."/>
            <person name="Han B."/>
            <person name="Choisne N."/>
            <person name="Demange N."/>
            <person name="Orjeda G."/>
            <person name="Samain S."/>
            <person name="Cattolico L."/>
            <person name="Pelletier E."/>
            <person name="Couloux A."/>
            <person name="Segurens B."/>
            <person name="Wincker P."/>
            <person name="D'Hont A."/>
            <person name="Scarpelli C."/>
            <person name="Weissenbach J."/>
            <person name="Salanoubat M."/>
            <person name="Quetier F."/>
            <person name="Yu Y."/>
            <person name="Kim H.R."/>
            <person name="Rambo T."/>
            <person name="Currie J."/>
            <person name="Collura K."/>
            <person name="Luo M."/>
            <person name="Yang T."/>
            <person name="Ammiraju J.S.S."/>
            <person name="Engler F."/>
            <person name="Soderlund C."/>
            <person name="Wing R.A."/>
            <person name="Palmer L.E."/>
            <person name="de la Bastide M."/>
            <person name="Spiegel L."/>
            <person name="Nascimento L."/>
            <person name="Zutavern T."/>
            <person name="O'Shaughnessy A."/>
            <person name="Dike S."/>
            <person name="Dedhia N."/>
            <person name="Preston R."/>
            <person name="Balija V."/>
            <person name="McCombie W.R."/>
            <person name="Chow T."/>
            <person name="Chen H."/>
            <person name="Chung M."/>
            <person name="Chen C."/>
            <person name="Shaw J."/>
            <person name="Wu H."/>
            <person name="Hsiao K."/>
            <person name="Chao Y."/>
            <person name="Chu M."/>
            <person name="Cheng C."/>
            <person name="Hour A."/>
            <person name="Lee P."/>
            <person name="Lin S."/>
            <person name="Lin Y."/>
            <person name="Liou J."/>
            <person name="Liu S."/>
            <person name="Hsing Y."/>
            <person name="Raghuvanshi S."/>
            <person name="Mohanty A."/>
            <person name="Bharti A.K."/>
            <person name="Gaur A."/>
            <person name="Gupta V."/>
            <person name="Kumar D."/>
            <person name="Ravi V."/>
            <person name="Vij S."/>
            <person name="Kapur A."/>
            <person name="Khurana P."/>
            <person name="Khurana P."/>
            <person name="Khurana J.P."/>
            <person name="Tyagi A.K."/>
            <person name="Gaikwad K."/>
            <person name="Singh A."/>
            <person name="Dalal V."/>
            <person name="Srivastava S."/>
            <person name="Dixit A."/>
            <person name="Pal A.K."/>
            <person name="Ghazi I.A."/>
            <person name="Yadav M."/>
            <person name="Pandit A."/>
            <person name="Bhargava A."/>
            <person name="Sureshbabu K."/>
            <person name="Batra K."/>
            <person name="Sharma T.R."/>
            <person name="Mohapatra T."/>
            <person name="Singh N.K."/>
            <person name="Messing J."/>
            <person name="Nelson A.B."/>
            <person name="Fuks G."/>
            <person name="Kavchok S."/>
            <person name="Keizer G."/>
            <person name="Linton E."/>
            <person name="Llaca V."/>
            <person name="Song R."/>
            <person name="Tanyolac B."/>
            <person name="Young S."/>
            <person name="Ho-Il K."/>
            <person name="Hahn J.H."/>
            <person name="Sangsakoo G."/>
            <person name="Vanavichit A."/>
            <person name="de Mattos Luiz.A.T."/>
            <person name="Zimmer P.D."/>
            <person name="Malone G."/>
            <person name="Dellagostin O."/>
            <person name="de Oliveira A.C."/>
            <person name="Bevan M."/>
            <person name="Bancroft I."/>
            <person name="Minx P."/>
            <person name="Cordum H."/>
            <person name="Wilson R."/>
            <person name="Cheng Z."/>
            <person name="Jin W."/>
            <person name="Jiang J."/>
            <person name="Leong S.A."/>
            <person name="Iwama H."/>
            <person name="Gojobori T."/>
            <person name="Itoh T."/>
            <person name="Niimura Y."/>
            <person name="Fujii Y."/>
            <person name="Habara T."/>
            <person name="Sakai H."/>
            <person name="Sato Y."/>
            <person name="Wilson G."/>
            <person name="Kumar K."/>
            <person name="McCouch S."/>
            <person name="Juretic N."/>
            <person name="Hoen D."/>
            <person name="Wright S."/>
            <person name="Bruskiewich R."/>
            <person name="Bureau T."/>
            <person name="Miyao A."/>
            <person name="Hirochika H."/>
            <person name="Nishikawa T."/>
            <person name="Kadowaki K."/>
            <person name="Sugiura M."/>
            <person name="Burr B."/>
            <person name="Sasaki T."/>
        </authorList>
    </citation>
    <scope>NUCLEOTIDE SEQUENCE [LARGE SCALE GENOMIC DNA]</scope>
    <source>
        <strain evidence="3">cv. Nipponbare</strain>
    </source>
</reference>
<reference evidence="2 3" key="3">
    <citation type="journal article" date="2013" name="Rice">
        <title>Improvement of the Oryza sativa Nipponbare reference genome using next generation sequence and optical map data.</title>
        <authorList>
            <person name="Kawahara Y."/>
            <person name="de la Bastide M."/>
            <person name="Hamilton J.P."/>
            <person name="Kanamori H."/>
            <person name="McCombie W.R."/>
            <person name="Ouyang S."/>
            <person name="Schwartz D.C."/>
            <person name="Tanaka T."/>
            <person name="Wu J."/>
            <person name="Zhou S."/>
            <person name="Childs K.L."/>
            <person name="Davidson R.M."/>
            <person name="Lin H."/>
            <person name="Quesada-Ocampo L."/>
            <person name="Vaillancourt B."/>
            <person name="Sakai H."/>
            <person name="Lee S.S."/>
            <person name="Kim J."/>
            <person name="Numa H."/>
            <person name="Itoh T."/>
            <person name="Buell C.R."/>
            <person name="Matsumoto T."/>
        </authorList>
    </citation>
    <scope>NUCLEOTIDE SEQUENCE [LARGE SCALE GENOMIC DNA]</scope>
    <source>
        <strain evidence="3">cv. Nipponbare</strain>
    </source>
</reference>
<organism evidence="2 3">
    <name type="scientific">Oryza sativa subsp. japonica</name>
    <name type="common">Rice</name>
    <dbReference type="NCBI Taxonomy" id="39947"/>
    <lineage>
        <taxon>Eukaryota</taxon>
        <taxon>Viridiplantae</taxon>
        <taxon>Streptophyta</taxon>
        <taxon>Embryophyta</taxon>
        <taxon>Tracheophyta</taxon>
        <taxon>Spermatophyta</taxon>
        <taxon>Magnoliopsida</taxon>
        <taxon>Liliopsida</taxon>
        <taxon>Poales</taxon>
        <taxon>Poaceae</taxon>
        <taxon>BOP clade</taxon>
        <taxon>Oryzoideae</taxon>
        <taxon>Oryzeae</taxon>
        <taxon>Oryzinae</taxon>
        <taxon>Oryza</taxon>
        <taxon>Oryza sativa</taxon>
    </lineage>
</organism>
<dbReference type="Gramene" id="Os07t0104366-00">
    <property type="protein sequence ID" value="Os07t0104366-00"/>
    <property type="gene ID" value="Os07g0104366"/>
</dbReference>
<evidence type="ECO:0000256" key="1">
    <source>
        <dbReference type="SAM" id="MobiDB-lite"/>
    </source>
</evidence>
<sequence length="209" mass="20683">QPVGVRAVELERRVGAGAVEAVGEVWAVRLPEGVGGGEHDEVLDVEALGGEGVHHAGDVAAERGKLTAAAGGGGGAAVPAAERDVPVGALGEDDGVAGHEGEEVGAGDGGRAGGLELGLDAGDGVEATEGLVGVGVPLGGVGAGGVEEDGGVAALDEAVVVVEAEQRGGEVGGRTDDPRRLPEHHLLCVRARLPVVPRPQLPRCRCRWS</sequence>
<dbReference type="FunCoup" id="A0A0P0X1R0">
    <property type="interactions" value="1"/>
</dbReference>
<dbReference type="InParanoid" id="A0A0P0X1R0"/>
<name>A0A0P0X1R0_ORYSJ</name>
<reference evidence="2 3" key="2">
    <citation type="journal article" date="2013" name="Plant Cell Physiol.">
        <title>Rice Annotation Project Database (RAP-DB): an integrative and interactive database for rice genomics.</title>
        <authorList>
            <person name="Sakai H."/>
            <person name="Lee S.S."/>
            <person name="Tanaka T."/>
            <person name="Numa H."/>
            <person name="Kim J."/>
            <person name="Kawahara Y."/>
            <person name="Wakimoto H."/>
            <person name="Yang C.C."/>
            <person name="Iwamoto M."/>
            <person name="Abe T."/>
            <person name="Yamada Y."/>
            <person name="Muto A."/>
            <person name="Inokuchi H."/>
            <person name="Ikemura T."/>
            <person name="Matsumoto T."/>
            <person name="Sasaki T."/>
            <person name="Itoh T."/>
        </authorList>
    </citation>
    <scope>NUCLEOTIDE SEQUENCE [LARGE SCALE GENOMIC DNA]</scope>
    <source>
        <strain evidence="3">cv. Nipponbare</strain>
    </source>
</reference>
<dbReference type="PaxDb" id="39947-A0A0P0X1R0"/>
<dbReference type="AlphaFoldDB" id="A0A0P0X1R0"/>
<accession>A0A0P0X1R0</accession>
<feature type="non-terminal residue" evidence="2">
    <location>
        <position position="1"/>
    </location>
</feature>
<dbReference type="Proteomes" id="UP000059680">
    <property type="component" value="Chromosome 7"/>
</dbReference>
<dbReference type="EMBL" id="AP014963">
    <property type="protein sequence ID" value="BAS99700.1"/>
    <property type="molecule type" value="Genomic_DNA"/>
</dbReference>
<proteinExistence type="predicted"/>
<protein>
    <submittedName>
        <fullName evidence="2">Os07g0104366 protein</fullName>
    </submittedName>
</protein>
<keyword evidence="3" id="KW-1185">Reference proteome</keyword>